<dbReference type="AlphaFoldDB" id="A0A1W1XG05"/>
<evidence type="ECO:0000313" key="2">
    <source>
        <dbReference type="Proteomes" id="UP000192468"/>
    </source>
</evidence>
<dbReference type="Proteomes" id="UP000192468">
    <property type="component" value="Unassembled WGS sequence"/>
</dbReference>
<sequence>MKITIPHLGNADLAAKTLFNDLDIEYIMPEFSNKDALELGAKYAPEDICLPYKIMLGNIILGFKAGADTALITGSCGPCRYGEYCELFKNTFKRLGYDVKLIVVDYPKDIGVKELFGRIGEISNASNKTLEEKLHAVYNALKVVKLIDYIETRARYLAGYEIKKGEFKKLIYDCKDSAYKCKSGSEMIKTLNEYKRKLEHIKVDMNKKPISIAIIGEIYTILEPFANLYVEDKLIDFGVSVKKGITPSWWIKDAMLTPFKANSVEIRLSSKKYLPYYIGGHGRECIGEALIAKRQGLDGAIQIFPLGCMPEIVAKAILPKISKDKDFPIMSLVVDEMTGEAGFSTRIEAFLDLLERRKEQDVLYRS</sequence>
<organism evidence="1 2">
    <name type="scientific">Clostridium acidisoli DSM 12555</name>
    <dbReference type="NCBI Taxonomy" id="1121291"/>
    <lineage>
        <taxon>Bacteria</taxon>
        <taxon>Bacillati</taxon>
        <taxon>Bacillota</taxon>
        <taxon>Clostridia</taxon>
        <taxon>Eubacteriales</taxon>
        <taxon>Clostridiaceae</taxon>
        <taxon>Clostridium</taxon>
    </lineage>
</organism>
<dbReference type="EMBL" id="FWXH01000004">
    <property type="protein sequence ID" value="SMC22916.1"/>
    <property type="molecule type" value="Genomic_DNA"/>
</dbReference>
<keyword evidence="1" id="KW-0808">Transferase</keyword>
<dbReference type="PANTHER" id="PTHR32329">
    <property type="entry name" value="BIFUNCTIONAL PROTEIN [INCLUDES 2-HYDROXYACYL-COA DEHYDRATASE (N-TER) AND ITS ACTIVATOR DOMAIN (C_TERM)-RELATED"/>
    <property type="match status" value="1"/>
</dbReference>
<name>A0A1W1XG05_9CLOT</name>
<dbReference type="OrthoDB" id="9780120at2"/>
<dbReference type="Gene3D" id="3.40.50.11900">
    <property type="match status" value="1"/>
</dbReference>
<evidence type="ECO:0000313" key="1">
    <source>
        <dbReference type="EMBL" id="SMC22916.1"/>
    </source>
</evidence>
<proteinExistence type="predicted"/>
<protein>
    <submittedName>
        <fullName evidence="1">Predicted nucleotide-binding protein, sugar kinase/HSP70/actin superfamily</fullName>
    </submittedName>
</protein>
<keyword evidence="1" id="KW-0418">Kinase</keyword>
<keyword evidence="2" id="KW-1185">Reference proteome</keyword>
<accession>A0A1W1XG05</accession>
<dbReference type="PANTHER" id="PTHR32329:SF2">
    <property type="entry name" value="BIFUNCTIONAL PROTEIN [INCLUDES 2-HYDROXYACYL-COA DEHYDRATASE (N-TER) AND ITS ACTIVATOR DOMAIN (C_TERM)"/>
    <property type="match status" value="1"/>
</dbReference>
<dbReference type="RefSeq" id="WP_084115233.1">
    <property type="nucleotide sequence ID" value="NZ_FWXH01000004.1"/>
</dbReference>
<dbReference type="InterPro" id="IPR051805">
    <property type="entry name" value="Dehydratase_Activator_Redct"/>
</dbReference>
<dbReference type="GO" id="GO:0016301">
    <property type="term" value="F:kinase activity"/>
    <property type="evidence" value="ECO:0007669"/>
    <property type="project" value="UniProtKB-KW"/>
</dbReference>
<reference evidence="1 2" key="1">
    <citation type="submission" date="2017-04" db="EMBL/GenBank/DDBJ databases">
        <authorList>
            <person name="Afonso C.L."/>
            <person name="Miller P.J."/>
            <person name="Scott M.A."/>
            <person name="Spackman E."/>
            <person name="Goraichik I."/>
            <person name="Dimitrov K.M."/>
            <person name="Suarez D.L."/>
            <person name="Swayne D.E."/>
        </authorList>
    </citation>
    <scope>NUCLEOTIDE SEQUENCE [LARGE SCALE GENOMIC DNA]</scope>
    <source>
        <strain evidence="1 2">DSM 12555</strain>
    </source>
</reference>
<dbReference type="STRING" id="1121291.SAMN02745134_01757"/>
<gene>
    <name evidence="1" type="ORF">SAMN02745134_01757</name>
</gene>